<evidence type="ECO:0000256" key="3">
    <source>
        <dbReference type="ARBA" id="ARBA00022679"/>
    </source>
</evidence>
<proteinExistence type="inferred from homology"/>
<feature type="transmembrane region" description="Helical" evidence="9">
    <location>
        <begin position="340"/>
        <end position="373"/>
    </location>
</feature>
<evidence type="ECO:0000256" key="7">
    <source>
        <dbReference type="ARBA" id="ARBA00024033"/>
    </source>
</evidence>
<dbReference type="GO" id="GO:0016758">
    <property type="term" value="F:hexosyltransferase activity"/>
    <property type="evidence" value="ECO:0007669"/>
    <property type="project" value="InterPro"/>
</dbReference>
<gene>
    <name evidence="10" type="ORF">MB901379_02160</name>
</gene>
<comment type="subcellular location">
    <subcellularLocation>
        <location evidence="1">Cell membrane</location>
        <topology evidence="1">Multi-pass membrane protein</topology>
    </subcellularLocation>
</comment>
<keyword evidence="4 9" id="KW-0812">Transmembrane</keyword>
<evidence type="ECO:0000256" key="1">
    <source>
        <dbReference type="ARBA" id="ARBA00004651"/>
    </source>
</evidence>
<dbReference type="EMBL" id="LR130759">
    <property type="protein sequence ID" value="VDM88598.1"/>
    <property type="molecule type" value="Genomic_DNA"/>
</dbReference>
<feature type="transmembrane region" description="Helical" evidence="9">
    <location>
        <begin position="131"/>
        <end position="151"/>
    </location>
</feature>
<dbReference type="InterPro" id="IPR018584">
    <property type="entry name" value="GT87"/>
</dbReference>
<keyword evidence="3" id="KW-0808">Transferase</keyword>
<reference evidence="11" key="1">
    <citation type="submission" date="2018-02" db="EMBL/GenBank/DDBJ databases">
        <authorList>
            <person name="Seth-Smith MB H."/>
            <person name="Seth-Smith H."/>
        </authorList>
    </citation>
    <scope>NUCLEOTIDE SEQUENCE [LARGE SCALE GENOMIC DNA]</scope>
</reference>
<feature type="transmembrane region" description="Helical" evidence="9">
    <location>
        <begin position="158"/>
        <end position="177"/>
    </location>
</feature>
<dbReference type="Pfam" id="PF09594">
    <property type="entry name" value="GT87"/>
    <property type="match status" value="1"/>
</dbReference>
<dbReference type="Proteomes" id="UP000269998">
    <property type="component" value="Chromosome"/>
</dbReference>
<keyword evidence="5 9" id="KW-1133">Transmembrane helix</keyword>
<evidence type="ECO:0008006" key="12">
    <source>
        <dbReference type="Google" id="ProtNLM"/>
    </source>
</evidence>
<evidence type="ECO:0000313" key="10">
    <source>
        <dbReference type="EMBL" id="VDM88598.1"/>
    </source>
</evidence>
<keyword evidence="11" id="KW-1185">Reference proteome</keyword>
<protein>
    <recommendedName>
        <fullName evidence="12">DUF2029 domain-containing protein</fullName>
    </recommendedName>
</protein>
<feature type="region of interest" description="Disordered" evidence="8">
    <location>
        <begin position="486"/>
        <end position="531"/>
    </location>
</feature>
<feature type="transmembrane region" description="Helical" evidence="9">
    <location>
        <begin position="432"/>
        <end position="457"/>
    </location>
</feature>
<dbReference type="RefSeq" id="WP_158016631.1">
    <property type="nucleotide sequence ID" value="NZ_CBCSKE010000001.1"/>
</dbReference>
<feature type="transmembrane region" description="Helical" evidence="9">
    <location>
        <begin position="28"/>
        <end position="50"/>
    </location>
</feature>
<dbReference type="AlphaFoldDB" id="A0A3S4FQK2"/>
<feature type="transmembrane region" description="Helical" evidence="9">
    <location>
        <begin position="317"/>
        <end position="334"/>
    </location>
</feature>
<feature type="transmembrane region" description="Helical" evidence="9">
    <location>
        <begin position="206"/>
        <end position="229"/>
    </location>
</feature>
<feature type="transmembrane region" description="Helical" evidence="9">
    <location>
        <begin position="235"/>
        <end position="254"/>
    </location>
</feature>
<evidence type="ECO:0000256" key="8">
    <source>
        <dbReference type="SAM" id="MobiDB-lite"/>
    </source>
</evidence>
<feature type="compositionally biased region" description="Low complexity" evidence="8">
    <location>
        <begin position="492"/>
        <end position="509"/>
    </location>
</feature>
<evidence type="ECO:0000256" key="2">
    <source>
        <dbReference type="ARBA" id="ARBA00022475"/>
    </source>
</evidence>
<accession>A0A3S4FQK2</accession>
<dbReference type="GO" id="GO:0005886">
    <property type="term" value="C:plasma membrane"/>
    <property type="evidence" value="ECO:0007669"/>
    <property type="project" value="UniProtKB-SubCell"/>
</dbReference>
<evidence type="ECO:0000313" key="11">
    <source>
        <dbReference type="Proteomes" id="UP000269998"/>
    </source>
</evidence>
<evidence type="ECO:0000256" key="4">
    <source>
        <dbReference type="ARBA" id="ARBA00022692"/>
    </source>
</evidence>
<evidence type="ECO:0000256" key="5">
    <source>
        <dbReference type="ARBA" id="ARBA00022989"/>
    </source>
</evidence>
<feature type="transmembrane region" description="Helical" evidence="9">
    <location>
        <begin position="183"/>
        <end position="199"/>
    </location>
</feature>
<keyword evidence="2" id="KW-1003">Cell membrane</keyword>
<keyword evidence="6 9" id="KW-0472">Membrane</keyword>
<comment type="similarity">
    <text evidence="7">Belongs to the glycosyltransferase 87 family.</text>
</comment>
<sequence length="531" mass="55904">MSRPGEVPGVTAVRQQAVGLARQSPRTLLLGTVLLTSAVSMVTGIIYVQYFSIDVFSSLLYVPQDCWLDWDISFGRHCFSDYAWQATAALRPDPWEHLGPANWPGNPYPPAAMVPFLLFGLIGKWLHTPQVGLFCYLLTLVIAVLTPAVWASRGARGLERLVIFLALGVAAIPAWVAVDRGNSTGFLAPIALFFLVALCRRRWGLVTIMVILAALLKPQLVVLAVALFAARQWRMGGIAVVGAVISNLAAYLLWPSNLPETISQSIHNALGYGAFSDEISVGNVSFGKALMWIPDGLKLLQTGGTLPDGYFAAPRALIGYAVLLLVVVAVLVLGRRIPPVTAGIVLLAAASLFPAVTYRYYLVFVLAVAALVVRDPEGPPGAGIFDRLGGGRRAVGISVSVAAALSLAHVAVPGPSFPVPVAGEPGVLTAFGTSPVITTTAVLSPALWLVACMVIIVSYARKPARVASADASVALATVARSVERSLERSDEPATPAVATAAVNPNDTVADVQTVSASGRKLPSVSDARRPG</sequence>
<evidence type="ECO:0000256" key="6">
    <source>
        <dbReference type="ARBA" id="ARBA00023136"/>
    </source>
</evidence>
<name>A0A3S4FQK2_9MYCO</name>
<dbReference type="OrthoDB" id="4669379at2"/>
<organism evidence="10 11">
    <name type="scientific">Mycobacterium basiliense</name>
    <dbReference type="NCBI Taxonomy" id="2094119"/>
    <lineage>
        <taxon>Bacteria</taxon>
        <taxon>Bacillati</taxon>
        <taxon>Actinomycetota</taxon>
        <taxon>Actinomycetes</taxon>
        <taxon>Mycobacteriales</taxon>
        <taxon>Mycobacteriaceae</taxon>
        <taxon>Mycobacterium</taxon>
    </lineage>
</organism>
<dbReference type="KEGG" id="mbai:MB901379_02160"/>
<evidence type="ECO:0000256" key="9">
    <source>
        <dbReference type="SAM" id="Phobius"/>
    </source>
</evidence>